<dbReference type="AlphaFoldDB" id="A0A427XE75"/>
<accession>A0A427XE75</accession>
<dbReference type="InterPro" id="IPR042231">
    <property type="entry name" value="Cho/carn_acyl_trans_2"/>
</dbReference>
<dbReference type="STRING" id="105984.A0A427XE75"/>
<comment type="similarity">
    <text evidence="1 5">Belongs to the carnitine/choline acetyltransferase family.</text>
</comment>
<proteinExistence type="inferred from homology"/>
<sequence>MLRQIARSSVSTLVSSQPYASVLVPRMVAVATPFSHIARPYSASTHVHAARAPRRPHRLVHAPAVRGLHASPEPSTFSLQSQVPRLPIPSLEDTAARYLKSLEPLLSAHEYQRSEKAVADFIGKDGMGPVLQARLQEVDKNAPYSWLEDIWLNKAYLEWRGSCYINVNWGATIGDNANLPVLRDVPADKVTVIQLDRAARVIYHMLEANDAINDNTMPVDQVKGKPLDMDQFKWQFGTTRIPKPVRDELKYQYPSTARHILVMYRGVAVEVPVYSPSGERASTAQIAAQLELATQRVDYALTKKGPAPSVAQLTAADRDLWSTARESLSKDNTNRASLTSVEDALFGVCLDVLPEGVDPATLLDPAANWAEYAHNGDGSNRWFDKAIELVFLPNGRMGACCEHTPVDALTTGRLLLETLAKEANPVPDTEPIVAGLEAPKPLKWNLTPDVVTAIGKAKDEAKTMASDLRLVFGDVPDFGAKWIKSLGVGPDAFFQVAVQLAHLRQHGRPVATYESASLRRFLHGRTETIRSCTSDALKFAMAFDDKDVDVARKLELFKTAAATQSALTAAAAAGQGVDRHLLGLRAQLQSPEEAEKASLFADPAYARSTSFVLSTSNTTPGDKFRGGFAPVVADGYGVNYALDPKDIKIQVSDWVSSKSTDAPRFLDTVVQTLRDIHAAGQQITAAR</sequence>
<evidence type="ECO:0000256" key="4">
    <source>
        <dbReference type="PIRSR" id="PIRSR600542-1"/>
    </source>
</evidence>
<organism evidence="7 8">
    <name type="scientific">Apiotrichum porosum</name>
    <dbReference type="NCBI Taxonomy" id="105984"/>
    <lineage>
        <taxon>Eukaryota</taxon>
        <taxon>Fungi</taxon>
        <taxon>Dikarya</taxon>
        <taxon>Basidiomycota</taxon>
        <taxon>Agaricomycotina</taxon>
        <taxon>Tremellomycetes</taxon>
        <taxon>Trichosporonales</taxon>
        <taxon>Trichosporonaceae</taxon>
        <taxon>Apiotrichum</taxon>
    </lineage>
</organism>
<comment type="caution">
    <text evidence="7">The sequence shown here is derived from an EMBL/GenBank/DDBJ whole genome shotgun (WGS) entry which is preliminary data.</text>
</comment>
<evidence type="ECO:0000256" key="1">
    <source>
        <dbReference type="ARBA" id="ARBA00005232"/>
    </source>
</evidence>
<dbReference type="PROSITE" id="PS00440">
    <property type="entry name" value="ACYLTRANSF_C_2"/>
    <property type="match status" value="1"/>
</dbReference>
<dbReference type="OrthoDB" id="240216at2759"/>
<dbReference type="PANTHER" id="PTHR22589">
    <property type="entry name" value="CARNITINE O-ACYLTRANSFERASE"/>
    <property type="match status" value="1"/>
</dbReference>
<evidence type="ECO:0000313" key="8">
    <source>
        <dbReference type="Proteomes" id="UP000279236"/>
    </source>
</evidence>
<gene>
    <name evidence="7" type="ORF">EHS24_003790</name>
</gene>
<dbReference type="Pfam" id="PF00755">
    <property type="entry name" value="Carn_acyltransf"/>
    <property type="match status" value="1"/>
</dbReference>
<evidence type="ECO:0000256" key="5">
    <source>
        <dbReference type="RuleBase" id="RU003801"/>
    </source>
</evidence>
<reference evidence="7 8" key="1">
    <citation type="submission" date="2018-11" db="EMBL/GenBank/DDBJ databases">
        <title>Genome sequence of Apiotrichum porosum DSM 27194.</title>
        <authorList>
            <person name="Aliyu H."/>
            <person name="Gorte O."/>
            <person name="Ochsenreither K."/>
        </authorList>
    </citation>
    <scope>NUCLEOTIDE SEQUENCE [LARGE SCALE GENOMIC DNA]</scope>
    <source>
        <strain evidence="7 8">DSM 27194</strain>
    </source>
</reference>
<dbReference type="GO" id="GO:0016746">
    <property type="term" value="F:acyltransferase activity"/>
    <property type="evidence" value="ECO:0007669"/>
    <property type="project" value="UniProtKB-KW"/>
</dbReference>
<keyword evidence="8" id="KW-1185">Reference proteome</keyword>
<dbReference type="RefSeq" id="XP_028472303.1">
    <property type="nucleotide sequence ID" value="XM_028619434.1"/>
</dbReference>
<dbReference type="InterPro" id="IPR039551">
    <property type="entry name" value="Cho/carn_acyl_trans"/>
</dbReference>
<evidence type="ECO:0000256" key="3">
    <source>
        <dbReference type="ARBA" id="ARBA00023315"/>
    </source>
</evidence>
<name>A0A427XE75_9TREE</name>
<evidence type="ECO:0000256" key="2">
    <source>
        <dbReference type="ARBA" id="ARBA00022679"/>
    </source>
</evidence>
<feature type="domain" description="Choline/carnitine acyltransferase" evidence="6">
    <location>
        <begin position="86"/>
        <end position="669"/>
    </location>
</feature>
<dbReference type="PANTHER" id="PTHR22589:SF107">
    <property type="entry name" value="CHOLINE_CARNITINE ACYLTRANSFERASE DOMAIN-CONTAINING PROTEIN"/>
    <property type="match status" value="1"/>
</dbReference>
<evidence type="ECO:0000313" key="7">
    <source>
        <dbReference type="EMBL" id="RSH77156.1"/>
    </source>
</evidence>
<dbReference type="Gene3D" id="3.30.559.70">
    <property type="entry name" value="Choline/Carnitine o-acyltransferase, domain 2"/>
    <property type="match status" value="1"/>
</dbReference>
<evidence type="ECO:0000259" key="6">
    <source>
        <dbReference type="Pfam" id="PF00755"/>
    </source>
</evidence>
<dbReference type="Gene3D" id="3.30.559.10">
    <property type="entry name" value="Chloramphenicol acetyltransferase-like domain"/>
    <property type="match status" value="1"/>
</dbReference>
<protein>
    <recommendedName>
        <fullName evidence="6">Choline/carnitine acyltransferase domain-containing protein</fullName>
    </recommendedName>
</protein>
<keyword evidence="3 5" id="KW-0012">Acyltransferase</keyword>
<dbReference type="EMBL" id="RSCE01000018">
    <property type="protein sequence ID" value="RSH77156.1"/>
    <property type="molecule type" value="Genomic_DNA"/>
</dbReference>
<dbReference type="Proteomes" id="UP000279236">
    <property type="component" value="Unassembled WGS sequence"/>
</dbReference>
<dbReference type="InterPro" id="IPR023213">
    <property type="entry name" value="CAT-like_dom_sf"/>
</dbReference>
<feature type="active site" description="Proton acceptor" evidence="4">
    <location>
        <position position="403"/>
    </location>
</feature>
<dbReference type="GeneID" id="39588333"/>
<keyword evidence="2 5" id="KW-0808">Transferase</keyword>
<dbReference type="InterPro" id="IPR000542">
    <property type="entry name" value="Carn_acyl_trans"/>
</dbReference>
<dbReference type="SUPFAM" id="SSF52777">
    <property type="entry name" value="CoA-dependent acyltransferases"/>
    <property type="match status" value="2"/>
</dbReference>